<comment type="caution">
    <text evidence="1">The sequence shown here is derived from an EMBL/GenBank/DDBJ whole genome shotgun (WGS) entry which is preliminary data.</text>
</comment>
<accession>A0A8X6UMY0</accession>
<dbReference type="OrthoDB" id="8052806at2759"/>
<dbReference type="PANTHER" id="PTHR47331">
    <property type="entry name" value="PHD-TYPE DOMAIN-CONTAINING PROTEIN"/>
    <property type="match status" value="1"/>
</dbReference>
<gene>
    <name evidence="1" type="primary">AVEN_136368_1</name>
    <name evidence="1" type="ORF">NPIL_686091</name>
</gene>
<dbReference type="Proteomes" id="UP000887013">
    <property type="component" value="Unassembled WGS sequence"/>
</dbReference>
<protein>
    <submittedName>
        <fullName evidence="1">DUF1758 domain-containing protein</fullName>
    </submittedName>
</protein>
<evidence type="ECO:0000313" key="2">
    <source>
        <dbReference type="Proteomes" id="UP000887013"/>
    </source>
</evidence>
<reference evidence="1" key="1">
    <citation type="submission" date="2020-08" db="EMBL/GenBank/DDBJ databases">
        <title>Multicomponent nature underlies the extraordinary mechanical properties of spider dragline silk.</title>
        <authorList>
            <person name="Kono N."/>
            <person name="Nakamura H."/>
            <person name="Mori M."/>
            <person name="Yoshida Y."/>
            <person name="Ohtoshi R."/>
            <person name="Malay A.D."/>
            <person name="Moran D.A.P."/>
            <person name="Tomita M."/>
            <person name="Numata K."/>
            <person name="Arakawa K."/>
        </authorList>
    </citation>
    <scope>NUCLEOTIDE SEQUENCE</scope>
</reference>
<keyword evidence="2" id="KW-1185">Reference proteome</keyword>
<evidence type="ECO:0000313" key="1">
    <source>
        <dbReference type="EMBL" id="GFU32719.1"/>
    </source>
</evidence>
<organism evidence="1 2">
    <name type="scientific">Nephila pilipes</name>
    <name type="common">Giant wood spider</name>
    <name type="synonym">Nephila maculata</name>
    <dbReference type="NCBI Taxonomy" id="299642"/>
    <lineage>
        <taxon>Eukaryota</taxon>
        <taxon>Metazoa</taxon>
        <taxon>Ecdysozoa</taxon>
        <taxon>Arthropoda</taxon>
        <taxon>Chelicerata</taxon>
        <taxon>Arachnida</taxon>
        <taxon>Araneae</taxon>
        <taxon>Araneomorphae</taxon>
        <taxon>Entelegynae</taxon>
        <taxon>Araneoidea</taxon>
        <taxon>Nephilidae</taxon>
        <taxon>Nephila</taxon>
    </lineage>
</organism>
<name>A0A8X6UMY0_NEPPI</name>
<dbReference type="EMBL" id="BMAW01129960">
    <property type="protein sequence ID" value="GFU32719.1"/>
    <property type="molecule type" value="Genomic_DNA"/>
</dbReference>
<proteinExistence type="predicted"/>
<dbReference type="AlphaFoldDB" id="A0A8X6UMY0"/>
<sequence length="107" mass="12388">MLGNNRKVALRRFKGLVERFKRDPLLFKEYREVFGGYLEEGIVEWCMTEGLADESSFYLPHYAVVREDKVSSILRIVFNGAAHEEGKYSLNNCLKFGNICTLIHLNL</sequence>